<dbReference type="EMBL" id="JAANER010000002">
    <property type="protein sequence ID" value="KAG9193099.1"/>
    <property type="molecule type" value="Genomic_DNA"/>
</dbReference>
<evidence type="ECO:0000256" key="2">
    <source>
        <dbReference type="ARBA" id="ARBA00007520"/>
    </source>
</evidence>
<dbReference type="PANTHER" id="PTHR23501">
    <property type="entry name" value="MAJOR FACILITATOR SUPERFAMILY"/>
    <property type="match status" value="1"/>
</dbReference>
<keyword evidence="4 6" id="KW-1133">Transmembrane helix</keyword>
<dbReference type="InterPro" id="IPR020846">
    <property type="entry name" value="MFS_dom"/>
</dbReference>
<evidence type="ECO:0000256" key="3">
    <source>
        <dbReference type="ARBA" id="ARBA00022692"/>
    </source>
</evidence>
<comment type="subcellular location">
    <subcellularLocation>
        <location evidence="1">Membrane</location>
        <topology evidence="1">Multi-pass membrane protein</topology>
    </subcellularLocation>
</comment>
<evidence type="ECO:0000259" key="7">
    <source>
        <dbReference type="PROSITE" id="PS50850"/>
    </source>
</evidence>
<name>A0AAD4IEJ6_9PLEO</name>
<dbReference type="PROSITE" id="PS50850">
    <property type="entry name" value="MFS"/>
    <property type="match status" value="1"/>
</dbReference>
<dbReference type="Proteomes" id="UP001199106">
    <property type="component" value="Unassembled WGS sequence"/>
</dbReference>
<reference evidence="8" key="1">
    <citation type="submission" date="2021-07" db="EMBL/GenBank/DDBJ databases">
        <title>Genome Resource of American Ginseng Black Spot Pathogen Alternaria panax.</title>
        <authorList>
            <person name="Qiu C."/>
            <person name="Wang W."/>
            <person name="Liu Z."/>
        </authorList>
    </citation>
    <scope>NUCLEOTIDE SEQUENCE</scope>
    <source>
        <strain evidence="8">BNCC115425</strain>
    </source>
</reference>
<feature type="transmembrane region" description="Helical" evidence="6">
    <location>
        <begin position="332"/>
        <end position="353"/>
    </location>
</feature>
<dbReference type="Gene3D" id="1.20.1250.20">
    <property type="entry name" value="MFS general substrate transporter like domains"/>
    <property type="match status" value="1"/>
</dbReference>
<comment type="caution">
    <text evidence="8">The sequence shown here is derived from an EMBL/GenBank/DDBJ whole genome shotgun (WGS) entry which is preliminary data.</text>
</comment>
<gene>
    <name evidence="8" type="ORF">G6011_03134</name>
</gene>
<protein>
    <recommendedName>
        <fullName evidence="7">Major facilitator superfamily (MFS) profile domain-containing protein</fullName>
    </recommendedName>
</protein>
<proteinExistence type="inferred from homology"/>
<evidence type="ECO:0000313" key="8">
    <source>
        <dbReference type="EMBL" id="KAG9193099.1"/>
    </source>
</evidence>
<organism evidence="8 9">
    <name type="scientific">Alternaria panax</name>
    <dbReference type="NCBI Taxonomy" id="48097"/>
    <lineage>
        <taxon>Eukaryota</taxon>
        <taxon>Fungi</taxon>
        <taxon>Dikarya</taxon>
        <taxon>Ascomycota</taxon>
        <taxon>Pezizomycotina</taxon>
        <taxon>Dothideomycetes</taxon>
        <taxon>Pleosporomycetidae</taxon>
        <taxon>Pleosporales</taxon>
        <taxon>Pleosporineae</taxon>
        <taxon>Pleosporaceae</taxon>
        <taxon>Alternaria</taxon>
        <taxon>Alternaria sect. Panax</taxon>
    </lineage>
</organism>
<dbReference type="Pfam" id="PF07690">
    <property type="entry name" value="MFS_1"/>
    <property type="match status" value="1"/>
</dbReference>
<comment type="similarity">
    <text evidence="2">Belongs to the major facilitator superfamily. TCR/Tet family.</text>
</comment>
<dbReference type="AlphaFoldDB" id="A0AAD4IEJ6"/>
<dbReference type="InterPro" id="IPR036259">
    <property type="entry name" value="MFS_trans_sf"/>
</dbReference>
<feature type="transmembrane region" description="Helical" evidence="6">
    <location>
        <begin position="432"/>
        <end position="454"/>
    </location>
</feature>
<evidence type="ECO:0000256" key="5">
    <source>
        <dbReference type="ARBA" id="ARBA00023136"/>
    </source>
</evidence>
<dbReference type="SUPFAM" id="SSF103473">
    <property type="entry name" value="MFS general substrate transporter"/>
    <property type="match status" value="1"/>
</dbReference>
<evidence type="ECO:0000256" key="4">
    <source>
        <dbReference type="ARBA" id="ARBA00022989"/>
    </source>
</evidence>
<evidence type="ECO:0000256" key="1">
    <source>
        <dbReference type="ARBA" id="ARBA00004141"/>
    </source>
</evidence>
<evidence type="ECO:0000313" key="9">
    <source>
        <dbReference type="Proteomes" id="UP001199106"/>
    </source>
</evidence>
<accession>A0AAD4IEJ6</accession>
<dbReference type="GO" id="GO:0005886">
    <property type="term" value="C:plasma membrane"/>
    <property type="evidence" value="ECO:0007669"/>
    <property type="project" value="TreeGrafter"/>
</dbReference>
<evidence type="ECO:0000256" key="6">
    <source>
        <dbReference type="SAM" id="Phobius"/>
    </source>
</evidence>
<keyword evidence="5 6" id="KW-0472">Membrane</keyword>
<dbReference type="PANTHER" id="PTHR23501:SF193">
    <property type="entry name" value="MULTIDRUG TRANSPORTER, PUTATIVE (AFU_ORTHOLOGUE AFUA_8G00940)-RELATED"/>
    <property type="match status" value="1"/>
</dbReference>
<feature type="transmembrane region" description="Helical" evidence="6">
    <location>
        <begin position="274"/>
        <end position="298"/>
    </location>
</feature>
<feature type="transmembrane region" description="Helical" evidence="6">
    <location>
        <begin position="405"/>
        <end position="426"/>
    </location>
</feature>
<feature type="transmembrane region" description="Helical" evidence="6">
    <location>
        <begin position="365"/>
        <end position="384"/>
    </location>
</feature>
<feature type="domain" description="Major facilitator superfamily (MFS) profile" evidence="7">
    <location>
        <begin position="203"/>
        <end position="455"/>
    </location>
</feature>
<dbReference type="GO" id="GO:0022857">
    <property type="term" value="F:transmembrane transporter activity"/>
    <property type="evidence" value="ECO:0007669"/>
    <property type="project" value="InterPro"/>
</dbReference>
<dbReference type="InterPro" id="IPR011701">
    <property type="entry name" value="MFS"/>
</dbReference>
<keyword evidence="9" id="KW-1185">Reference proteome</keyword>
<keyword evidence="3 6" id="KW-0812">Transmembrane</keyword>
<feature type="transmembrane region" description="Helical" evidence="6">
    <location>
        <begin position="304"/>
        <end position="325"/>
    </location>
</feature>
<sequence length="455" mass="48934">MEDACDNLTTSQEWEGDGILVATARLAKIAISAAEVSRRASDDPSTARHAMMAIEPLLLALGNLQRSLAPECLQHWLIIGFIQTAQVAIYDLALLRSSSIELPASHLTFESRRIEYLMELLQTCKACRDHALTSDVMSLTAPSILVWSYCCKIVYRLSSIKGIPGWDPTNVQSNFDIVQCLEQFAEMAERVNTEFKAKSGEDTLFAAAAETLRAMAPNWKLPTSEHDEATAIPRITSEFHPLPDVGWYIGAFALASATLQPLSGKLYTHFSTKIVFLTFVLLFELGFLLCGVASSSAVLVVGRVVAGLGASGIVNSAMTMLAGAVPTGESPVYTGIVLGTAQTGIVAGPLIGGALTEHATWRWCFYMNLLIGEAATALIAFVPIPERTLKSRIAVSLFRKVLPDLDLFGFALFVPPSVMLLLALQLGSGGTYAWGSSVVVGMFCGAGVCTIFFIL</sequence>